<keyword evidence="11" id="KW-1185">Reference proteome</keyword>
<evidence type="ECO:0000256" key="8">
    <source>
        <dbReference type="SAM" id="Phobius"/>
    </source>
</evidence>
<feature type="domain" description="Major facilitator superfamily (MFS) profile" evidence="9">
    <location>
        <begin position="49"/>
        <end position="489"/>
    </location>
</feature>
<evidence type="ECO:0000256" key="6">
    <source>
        <dbReference type="ARBA" id="ARBA00023136"/>
    </source>
</evidence>
<dbReference type="Pfam" id="PF00083">
    <property type="entry name" value="Sugar_tr"/>
    <property type="match status" value="1"/>
</dbReference>
<reference evidence="10 11" key="1">
    <citation type="submission" date="2019-10" db="EMBL/GenBank/DDBJ databases">
        <authorList>
            <person name="Palmer J.M."/>
        </authorList>
    </citation>
    <scope>NUCLEOTIDE SEQUENCE [LARGE SCALE GENOMIC DNA]</scope>
    <source>
        <strain evidence="10 11">TWF696</strain>
    </source>
</reference>
<dbReference type="InterPro" id="IPR050360">
    <property type="entry name" value="MFS_Sugar_Transporters"/>
</dbReference>
<sequence length="539" mass="60126">MSGAQEDAATKGDQKIDVEVVDDGGFATEQEVRMTLKEGIKRYPYAIGWSMLLSCAIIMEGFDLVLIGNFFGYPEFNKKYGYQQADGTYNISAKWQTSLSNATFVGEIIGLFINGIVSEKYGYRKTMIASLSVLTALIFIPFFAPNIEVLLVGAITLGIPWGVFQTLTTAYASEVCPTALRAYLTTFVNLCWVIGQLIASSVLRGFLSRTDEWSYRIPYAMQWIWPVPIIIGCIFAPESPWWLVRHNRVKDAENAVRRLTSKDSGVDVQKAVSAMIRTNELEKEITSGTTYWDCFKGTDLRRTEIACVVWAIQQLCGTSLQGYSTYFLQQAGVAVDKSFDFTMGQYALGICGTLSSWVLMTRFGRRTLYLWGLVGLFVSLMVIGSLGIPKQNLGIAIGSSLLVFTFIYDITVGPVCYALVAEMSTTRLRAKSIVLARNFYNIIGIIVNIINPRLVNADSLNWKGKAGFFWAGSCLLCFIYCYFRLPEPMNRTYLEMDILFENKISARKFAETQVDSVAGAIDNSGDSVKEQPVEHVEKI</sequence>
<accession>A0AAV9UZA6</accession>
<feature type="transmembrane region" description="Helical" evidence="8">
    <location>
        <begin position="462"/>
        <end position="483"/>
    </location>
</feature>
<organism evidence="10 11">
    <name type="scientific">Orbilia brochopaga</name>
    <dbReference type="NCBI Taxonomy" id="3140254"/>
    <lineage>
        <taxon>Eukaryota</taxon>
        <taxon>Fungi</taxon>
        <taxon>Dikarya</taxon>
        <taxon>Ascomycota</taxon>
        <taxon>Pezizomycotina</taxon>
        <taxon>Orbiliomycetes</taxon>
        <taxon>Orbiliales</taxon>
        <taxon>Orbiliaceae</taxon>
        <taxon>Orbilia</taxon>
    </lineage>
</organism>
<dbReference type="PROSITE" id="PS50850">
    <property type="entry name" value="MFS"/>
    <property type="match status" value="1"/>
</dbReference>
<evidence type="ECO:0000259" key="9">
    <source>
        <dbReference type="PROSITE" id="PS50850"/>
    </source>
</evidence>
<evidence type="ECO:0000256" key="3">
    <source>
        <dbReference type="ARBA" id="ARBA00022448"/>
    </source>
</evidence>
<gene>
    <name evidence="10" type="ORF">TWF696_004863</name>
</gene>
<evidence type="ECO:0000256" key="4">
    <source>
        <dbReference type="ARBA" id="ARBA00022692"/>
    </source>
</evidence>
<dbReference type="NCBIfam" id="TIGR00879">
    <property type="entry name" value="SP"/>
    <property type="match status" value="1"/>
</dbReference>
<feature type="transmembrane region" description="Helical" evidence="8">
    <location>
        <begin position="150"/>
        <end position="171"/>
    </location>
</feature>
<proteinExistence type="inferred from homology"/>
<evidence type="ECO:0000313" key="10">
    <source>
        <dbReference type="EMBL" id="KAK6352863.1"/>
    </source>
</evidence>
<feature type="transmembrane region" description="Helical" evidence="8">
    <location>
        <begin position="183"/>
        <end position="203"/>
    </location>
</feature>
<evidence type="ECO:0000256" key="1">
    <source>
        <dbReference type="ARBA" id="ARBA00004141"/>
    </source>
</evidence>
<comment type="subcellular location">
    <subcellularLocation>
        <location evidence="1">Membrane</location>
        <topology evidence="1">Multi-pass membrane protein</topology>
    </subcellularLocation>
</comment>
<evidence type="ECO:0000313" key="11">
    <source>
        <dbReference type="Proteomes" id="UP001375240"/>
    </source>
</evidence>
<keyword evidence="5 8" id="KW-1133">Transmembrane helix</keyword>
<dbReference type="Gene3D" id="1.20.1250.20">
    <property type="entry name" value="MFS general substrate transporter like domains"/>
    <property type="match status" value="1"/>
</dbReference>
<dbReference type="GO" id="GO:0005351">
    <property type="term" value="F:carbohydrate:proton symporter activity"/>
    <property type="evidence" value="ECO:0007669"/>
    <property type="project" value="TreeGrafter"/>
</dbReference>
<feature type="transmembrane region" description="Helical" evidence="8">
    <location>
        <begin position="126"/>
        <end position="144"/>
    </location>
</feature>
<feature type="transmembrane region" description="Helical" evidence="8">
    <location>
        <begin position="99"/>
        <end position="117"/>
    </location>
</feature>
<feature type="transmembrane region" description="Helical" evidence="8">
    <location>
        <begin position="43"/>
        <end position="71"/>
    </location>
</feature>
<dbReference type="InterPro" id="IPR020846">
    <property type="entry name" value="MFS_dom"/>
</dbReference>
<dbReference type="FunFam" id="1.20.1250.20:FF:000149">
    <property type="entry name" value="MFS transporter, SP family, general alpha glucoside:H+ symporter"/>
    <property type="match status" value="1"/>
</dbReference>
<dbReference type="PANTHER" id="PTHR48022">
    <property type="entry name" value="PLASTIDIC GLUCOSE TRANSPORTER 4"/>
    <property type="match status" value="1"/>
</dbReference>
<dbReference type="InterPro" id="IPR003663">
    <property type="entry name" value="Sugar/inositol_transpt"/>
</dbReference>
<dbReference type="AlphaFoldDB" id="A0AAV9UZA6"/>
<dbReference type="PANTHER" id="PTHR48022:SF5">
    <property type="entry name" value="ALPHA-GLUCOSIDES PERMEASE MPH2-RELATED"/>
    <property type="match status" value="1"/>
</dbReference>
<keyword evidence="4 8" id="KW-0812">Transmembrane</keyword>
<evidence type="ECO:0000256" key="5">
    <source>
        <dbReference type="ARBA" id="ARBA00022989"/>
    </source>
</evidence>
<dbReference type="GO" id="GO:0016020">
    <property type="term" value="C:membrane"/>
    <property type="evidence" value="ECO:0007669"/>
    <property type="project" value="UniProtKB-SubCell"/>
</dbReference>
<comment type="similarity">
    <text evidence="2 7">Belongs to the major facilitator superfamily. Sugar transporter (TC 2.A.1.1) family.</text>
</comment>
<evidence type="ECO:0000256" key="2">
    <source>
        <dbReference type="ARBA" id="ARBA00010992"/>
    </source>
</evidence>
<feature type="transmembrane region" description="Helical" evidence="8">
    <location>
        <begin position="368"/>
        <end position="388"/>
    </location>
</feature>
<dbReference type="InterPro" id="IPR036259">
    <property type="entry name" value="MFS_trans_sf"/>
</dbReference>
<comment type="caution">
    <text evidence="10">The sequence shown here is derived from an EMBL/GenBank/DDBJ whole genome shotgun (WGS) entry which is preliminary data.</text>
</comment>
<dbReference type="EMBL" id="JAVHNQ010000003">
    <property type="protein sequence ID" value="KAK6352863.1"/>
    <property type="molecule type" value="Genomic_DNA"/>
</dbReference>
<keyword evidence="3 7" id="KW-0813">Transport</keyword>
<evidence type="ECO:0000256" key="7">
    <source>
        <dbReference type="RuleBase" id="RU003346"/>
    </source>
</evidence>
<feature type="transmembrane region" description="Helical" evidence="8">
    <location>
        <begin position="223"/>
        <end position="244"/>
    </location>
</feature>
<protein>
    <recommendedName>
        <fullName evidence="9">Major facilitator superfamily (MFS) profile domain-containing protein</fullName>
    </recommendedName>
</protein>
<keyword evidence="6 8" id="KW-0472">Membrane</keyword>
<dbReference type="SUPFAM" id="SSF103473">
    <property type="entry name" value="MFS general substrate transporter"/>
    <property type="match status" value="1"/>
</dbReference>
<dbReference type="InterPro" id="IPR005828">
    <property type="entry name" value="MFS_sugar_transport-like"/>
</dbReference>
<feature type="transmembrane region" description="Helical" evidence="8">
    <location>
        <begin position="432"/>
        <end position="450"/>
    </location>
</feature>
<dbReference type="Proteomes" id="UP001375240">
    <property type="component" value="Unassembled WGS sequence"/>
</dbReference>
<feature type="transmembrane region" description="Helical" evidence="8">
    <location>
        <begin position="394"/>
        <end position="420"/>
    </location>
</feature>
<name>A0AAV9UZA6_9PEZI</name>